<sequence>MCNTPGSFAQFLRYACDWNIAQPQHSANNHLNRCTELAMLRSFHSILEKFTRITTTTTTTRLMARIMAVIVRTPPTSYMTAWFTRVCRKREKCQIMGIANNSTSREGYGLLRLRDKRVEGREETTSMA</sequence>
<protein>
    <submittedName>
        <fullName evidence="1">Uncharacterized protein</fullName>
    </submittedName>
</protein>
<reference evidence="1 2" key="1">
    <citation type="submission" date="2014-04" db="EMBL/GenBank/DDBJ databases">
        <authorList>
            <consortium name="DOE Joint Genome Institute"/>
            <person name="Kuo A."/>
            <person name="Kohler A."/>
            <person name="Costa M.D."/>
            <person name="Nagy L.G."/>
            <person name="Floudas D."/>
            <person name="Copeland A."/>
            <person name="Barry K.W."/>
            <person name="Cichocki N."/>
            <person name="Veneault-Fourrey C."/>
            <person name="LaButti K."/>
            <person name="Lindquist E.A."/>
            <person name="Lipzen A."/>
            <person name="Lundell T."/>
            <person name="Morin E."/>
            <person name="Murat C."/>
            <person name="Sun H."/>
            <person name="Tunlid A."/>
            <person name="Henrissat B."/>
            <person name="Grigoriev I.V."/>
            <person name="Hibbett D.S."/>
            <person name="Martin F."/>
            <person name="Nordberg H.P."/>
            <person name="Cantor M.N."/>
            <person name="Hua S.X."/>
        </authorList>
    </citation>
    <scope>NUCLEOTIDE SEQUENCE [LARGE SCALE GENOMIC DNA]</scope>
    <source>
        <strain evidence="1 2">Marx 270</strain>
    </source>
</reference>
<dbReference type="InParanoid" id="A0A0C3J487"/>
<gene>
    <name evidence="1" type="ORF">M404DRAFT_608424</name>
</gene>
<evidence type="ECO:0000313" key="1">
    <source>
        <dbReference type="EMBL" id="KIO03868.1"/>
    </source>
</evidence>
<evidence type="ECO:0000313" key="2">
    <source>
        <dbReference type="Proteomes" id="UP000054217"/>
    </source>
</evidence>
<keyword evidence="2" id="KW-1185">Reference proteome</keyword>
<dbReference type="Proteomes" id="UP000054217">
    <property type="component" value="Unassembled WGS sequence"/>
</dbReference>
<dbReference type="AlphaFoldDB" id="A0A0C3J487"/>
<dbReference type="EMBL" id="KN831974">
    <property type="protein sequence ID" value="KIO03868.1"/>
    <property type="molecule type" value="Genomic_DNA"/>
</dbReference>
<reference evidence="2" key="2">
    <citation type="submission" date="2015-01" db="EMBL/GenBank/DDBJ databases">
        <title>Evolutionary Origins and Diversification of the Mycorrhizal Mutualists.</title>
        <authorList>
            <consortium name="DOE Joint Genome Institute"/>
            <consortium name="Mycorrhizal Genomics Consortium"/>
            <person name="Kohler A."/>
            <person name="Kuo A."/>
            <person name="Nagy L.G."/>
            <person name="Floudas D."/>
            <person name="Copeland A."/>
            <person name="Barry K.W."/>
            <person name="Cichocki N."/>
            <person name="Veneault-Fourrey C."/>
            <person name="LaButti K."/>
            <person name="Lindquist E.A."/>
            <person name="Lipzen A."/>
            <person name="Lundell T."/>
            <person name="Morin E."/>
            <person name="Murat C."/>
            <person name="Riley R."/>
            <person name="Ohm R."/>
            <person name="Sun H."/>
            <person name="Tunlid A."/>
            <person name="Henrissat B."/>
            <person name="Grigoriev I.V."/>
            <person name="Hibbett D.S."/>
            <person name="Martin F."/>
        </authorList>
    </citation>
    <scope>NUCLEOTIDE SEQUENCE [LARGE SCALE GENOMIC DNA]</scope>
    <source>
        <strain evidence="2">Marx 270</strain>
    </source>
</reference>
<dbReference type="HOGENOM" id="CLU_1960472_0_0_1"/>
<organism evidence="1 2">
    <name type="scientific">Pisolithus tinctorius Marx 270</name>
    <dbReference type="NCBI Taxonomy" id="870435"/>
    <lineage>
        <taxon>Eukaryota</taxon>
        <taxon>Fungi</taxon>
        <taxon>Dikarya</taxon>
        <taxon>Basidiomycota</taxon>
        <taxon>Agaricomycotina</taxon>
        <taxon>Agaricomycetes</taxon>
        <taxon>Agaricomycetidae</taxon>
        <taxon>Boletales</taxon>
        <taxon>Sclerodermatineae</taxon>
        <taxon>Pisolithaceae</taxon>
        <taxon>Pisolithus</taxon>
    </lineage>
</organism>
<accession>A0A0C3J487</accession>
<name>A0A0C3J487_PISTI</name>
<proteinExistence type="predicted"/>